<protein>
    <submittedName>
        <fullName evidence="1">Uncharacterized protein</fullName>
    </submittedName>
</protein>
<comment type="caution">
    <text evidence="1">The sequence shown here is derived from an EMBL/GenBank/DDBJ whole genome shotgun (WGS) entry which is preliminary data.</text>
</comment>
<gene>
    <name evidence="1" type="ORF">MLD38_027550</name>
</gene>
<name>A0ACB9P7V8_9MYRT</name>
<reference evidence="2" key="1">
    <citation type="journal article" date="2023" name="Front. Plant Sci.">
        <title>Chromosomal-level genome assembly of Melastoma candidum provides insights into trichome evolution.</title>
        <authorList>
            <person name="Zhong Y."/>
            <person name="Wu W."/>
            <person name="Sun C."/>
            <person name="Zou P."/>
            <person name="Liu Y."/>
            <person name="Dai S."/>
            <person name="Zhou R."/>
        </authorList>
    </citation>
    <scope>NUCLEOTIDE SEQUENCE [LARGE SCALE GENOMIC DNA]</scope>
</reference>
<evidence type="ECO:0000313" key="1">
    <source>
        <dbReference type="EMBL" id="KAI4342995.1"/>
    </source>
</evidence>
<evidence type="ECO:0000313" key="2">
    <source>
        <dbReference type="Proteomes" id="UP001057402"/>
    </source>
</evidence>
<sequence>MKWQPDKNLDNKKEAEAKFKHISEAYDGGRREPPRSHSQRKGNEQPNVIPSDLVFIIDEKLHGTFTREGNKLIATVRPSYEEVVPWKETLRRGDLRIRFFIKFPLRSTVEQKAGGEETPGS</sequence>
<keyword evidence="2" id="KW-1185">Reference proteome</keyword>
<dbReference type="EMBL" id="CM042886">
    <property type="protein sequence ID" value="KAI4342995.1"/>
    <property type="molecule type" value="Genomic_DNA"/>
</dbReference>
<proteinExistence type="predicted"/>
<dbReference type="Proteomes" id="UP001057402">
    <property type="component" value="Chromosome 7"/>
</dbReference>
<organism evidence="1 2">
    <name type="scientific">Melastoma candidum</name>
    <dbReference type="NCBI Taxonomy" id="119954"/>
    <lineage>
        <taxon>Eukaryota</taxon>
        <taxon>Viridiplantae</taxon>
        <taxon>Streptophyta</taxon>
        <taxon>Embryophyta</taxon>
        <taxon>Tracheophyta</taxon>
        <taxon>Spermatophyta</taxon>
        <taxon>Magnoliopsida</taxon>
        <taxon>eudicotyledons</taxon>
        <taxon>Gunneridae</taxon>
        <taxon>Pentapetalae</taxon>
        <taxon>rosids</taxon>
        <taxon>malvids</taxon>
        <taxon>Myrtales</taxon>
        <taxon>Melastomataceae</taxon>
        <taxon>Melastomatoideae</taxon>
        <taxon>Melastomateae</taxon>
        <taxon>Melastoma</taxon>
    </lineage>
</organism>
<accession>A0ACB9P7V8</accession>